<feature type="compositionally biased region" description="Low complexity" evidence="1">
    <location>
        <begin position="152"/>
        <end position="164"/>
    </location>
</feature>
<evidence type="ECO:0000313" key="3">
    <source>
        <dbReference type="Proteomes" id="UP000199416"/>
    </source>
</evidence>
<name>A0A1G6L203_9ACTN</name>
<keyword evidence="3" id="KW-1185">Reference proteome</keyword>
<protein>
    <submittedName>
        <fullName evidence="2">Uncharacterized protein</fullName>
    </submittedName>
</protein>
<dbReference type="EMBL" id="FMZF01000002">
    <property type="protein sequence ID" value="SDC37360.1"/>
    <property type="molecule type" value="Genomic_DNA"/>
</dbReference>
<dbReference type="AlphaFoldDB" id="A0A1G6L203"/>
<feature type="region of interest" description="Disordered" evidence="1">
    <location>
        <begin position="141"/>
        <end position="165"/>
    </location>
</feature>
<reference evidence="3" key="1">
    <citation type="submission" date="2016-10" db="EMBL/GenBank/DDBJ databases">
        <authorList>
            <person name="Varghese N."/>
            <person name="Submissions S."/>
        </authorList>
    </citation>
    <scope>NUCLEOTIDE SEQUENCE [LARGE SCALE GENOMIC DNA]</scope>
    <source>
        <strain evidence="3">DSM 45421</strain>
    </source>
</reference>
<gene>
    <name evidence="2" type="ORF">SAMN05660690_1162</name>
</gene>
<dbReference type="Proteomes" id="UP000199416">
    <property type="component" value="Unassembled WGS sequence"/>
</dbReference>
<evidence type="ECO:0000256" key="1">
    <source>
        <dbReference type="SAM" id="MobiDB-lite"/>
    </source>
</evidence>
<accession>A0A1G6L203</accession>
<evidence type="ECO:0000313" key="2">
    <source>
        <dbReference type="EMBL" id="SDC37360.1"/>
    </source>
</evidence>
<organism evidence="2 3">
    <name type="scientific">Geodermatophilus telluris</name>
    <dbReference type="NCBI Taxonomy" id="1190417"/>
    <lineage>
        <taxon>Bacteria</taxon>
        <taxon>Bacillati</taxon>
        <taxon>Actinomycetota</taxon>
        <taxon>Actinomycetes</taxon>
        <taxon>Geodermatophilales</taxon>
        <taxon>Geodermatophilaceae</taxon>
        <taxon>Geodermatophilus</taxon>
    </lineage>
</organism>
<sequence>MLGALLTLVVGAGLFTALYTEKSADNRSQAEFLRNERIEAYAQYLAAAEEAYDALRYFLPDSVETGTDVLSTITPPPTEMARIDELRDAEQEALGRVRLLAHDWSDETGAGPSRSADAVSQAILSGIRWFDFVAECRSDPARDEDCDGADVATSPAPGSSADGASESRVAFLSYDAARGRFTAAARDELEVTASD</sequence>
<proteinExistence type="predicted"/>
<dbReference type="STRING" id="1190417.SAMN05660690_1162"/>